<protein>
    <submittedName>
        <fullName evidence="1">Uncharacterized protein</fullName>
    </submittedName>
</protein>
<evidence type="ECO:0000313" key="1">
    <source>
        <dbReference type="EMBL" id="KAJ2900222.1"/>
    </source>
</evidence>
<sequence length="761" mass="84272">MDKGKGVATTATTPRRFSIFNFPDSVLSSLALSPVHNNRLLHTTVNDTAPSDDVVLALLGSARIAQPTCHTCGGEVFDGPEEQRKHFKSAWHQRNLARKIEWSRKRSPEDTAVSADGEYPWNPLKKDDDDIGIDDGGVEESEDGSDSDSDDVPVVARKKANGYSSSGSKLSDALLWFSSTADDDSTVYGVHRRILVPKGVHGVHIDANEVLAELKRLQQPVMPQRTQAELKQQKKLGSQMQGPSTTSSQKLWAFVALNGGYFAGAIIDTLTGDLVAHKTFVRYTTRRKQGGSQSRQDNAMGFAANSAGAQIRRYNEQKLQEEIHALMAEWRPWLDACDRVLVRVPRTNRKDFFGPAAESPLRWSDPRIREVPVPMARPSLAELKRVYAEVTTVSVKKVTVRPPVAEEAASIDSIDLVDDVVVVDDPGSASDSTLEPEPRPDLLAFLHHVAKMIQNPALSDDDIVAYLCEHLEQFLDALSDPAMGLRYLTTTDTVQAFRTPTLLHVASQFGRFSLIPFLLDNGEDPTVTSGHPPLFTGGVTAFEVAKDRRTRDEFRIYRSEHEGEIDGVDWNRARVPLPLTREQANDSEDRAKAKKRKDKERKKQKERERREEAEREQEADNVAMDRAIAEKSSRQLKENTGVGKLSDAQLRARLLSSAYASAAGTWGGSSSAEAPRSVSPNTQRAIDRELRLQAIARRQNQEKPTPPRPVVSAATTSTARCTHCNKPLHGLVPFEMFDWQCCSLQCLHGHQALYGASPNSL</sequence>
<name>A0ACC1M8Y3_9FUNG</name>
<proteinExistence type="predicted"/>
<accession>A0ACC1M8Y3</accession>
<organism evidence="1 2">
    <name type="scientific">Coemansia aciculifera</name>
    <dbReference type="NCBI Taxonomy" id="417176"/>
    <lineage>
        <taxon>Eukaryota</taxon>
        <taxon>Fungi</taxon>
        <taxon>Fungi incertae sedis</taxon>
        <taxon>Zoopagomycota</taxon>
        <taxon>Kickxellomycotina</taxon>
        <taxon>Kickxellomycetes</taxon>
        <taxon>Kickxellales</taxon>
        <taxon>Kickxellaceae</taxon>
        <taxon>Coemansia</taxon>
    </lineage>
</organism>
<gene>
    <name evidence="1" type="ORF">IWW38_000642</name>
</gene>
<dbReference type="Proteomes" id="UP001139981">
    <property type="component" value="Unassembled WGS sequence"/>
</dbReference>
<comment type="caution">
    <text evidence="1">The sequence shown here is derived from an EMBL/GenBank/DDBJ whole genome shotgun (WGS) entry which is preliminary data.</text>
</comment>
<keyword evidence="2" id="KW-1185">Reference proteome</keyword>
<dbReference type="EMBL" id="JANBVB010000009">
    <property type="protein sequence ID" value="KAJ2900222.1"/>
    <property type="molecule type" value="Genomic_DNA"/>
</dbReference>
<evidence type="ECO:0000313" key="2">
    <source>
        <dbReference type="Proteomes" id="UP001139981"/>
    </source>
</evidence>
<reference evidence="1" key="1">
    <citation type="submission" date="2022-07" db="EMBL/GenBank/DDBJ databases">
        <title>Phylogenomic reconstructions and comparative analyses of Kickxellomycotina fungi.</title>
        <authorList>
            <person name="Reynolds N.K."/>
            <person name="Stajich J.E."/>
            <person name="Barry K."/>
            <person name="Grigoriev I.V."/>
            <person name="Crous P."/>
            <person name="Smith M.E."/>
        </authorList>
    </citation>
    <scope>NUCLEOTIDE SEQUENCE</scope>
    <source>
        <strain evidence="1">CBS 190363</strain>
    </source>
</reference>